<reference evidence="1 2" key="1">
    <citation type="submission" date="2016-10" db="EMBL/GenBank/DDBJ databases">
        <title>The whole genome sequencing and assembly of Bacillus simplex DSM 1321 strain.</title>
        <authorList>
            <person name="Park M.-K."/>
            <person name="Lee Y.-J."/>
            <person name="Yi H."/>
            <person name="Bahn Y.-S."/>
            <person name="Kim J.F."/>
            <person name="Lee D.-W."/>
        </authorList>
    </citation>
    <scope>NUCLEOTIDE SEQUENCE [LARGE SCALE GENOMIC DNA]</scope>
    <source>
        <strain evidence="1 2">DSM 1321</strain>
    </source>
</reference>
<evidence type="ECO:0000313" key="1">
    <source>
        <dbReference type="EMBL" id="ASS94229.1"/>
    </source>
</evidence>
<protein>
    <submittedName>
        <fullName evidence="1">Uncharacterized protein</fullName>
    </submittedName>
</protein>
<name>A0A223EG47_9BACI</name>
<gene>
    <name evidence="1" type="ORF">BS1321_09820</name>
</gene>
<dbReference type="Proteomes" id="UP000214618">
    <property type="component" value="Chromosome"/>
</dbReference>
<organism evidence="1 2">
    <name type="scientific">Peribacillus simplex NBRC 15720 = DSM 1321</name>
    <dbReference type="NCBI Taxonomy" id="1349754"/>
    <lineage>
        <taxon>Bacteria</taxon>
        <taxon>Bacillati</taxon>
        <taxon>Bacillota</taxon>
        <taxon>Bacilli</taxon>
        <taxon>Bacillales</taxon>
        <taxon>Bacillaceae</taxon>
        <taxon>Peribacillus</taxon>
    </lineage>
</organism>
<dbReference type="AlphaFoldDB" id="A0A223EG47"/>
<dbReference type="OrthoDB" id="8239791at2"/>
<evidence type="ECO:0000313" key="2">
    <source>
        <dbReference type="Proteomes" id="UP000214618"/>
    </source>
</evidence>
<dbReference type="GeneID" id="56473032"/>
<sequence>MKKLELEKLLIKDNVPKNLYSLNGGLPNEVLCLNKRDNILEVYYSERGLKSHLKKFDTEDEACEYFYKTVLELLN</sequence>
<accession>A0A223EG47</accession>
<proteinExistence type="predicted"/>
<dbReference type="RefSeq" id="WP_063235276.1">
    <property type="nucleotide sequence ID" value="NZ_BCVO01000024.1"/>
</dbReference>
<dbReference type="EMBL" id="CP017704">
    <property type="protein sequence ID" value="ASS94229.1"/>
    <property type="molecule type" value="Genomic_DNA"/>
</dbReference>